<evidence type="ECO:0000256" key="2">
    <source>
        <dbReference type="ARBA" id="ARBA00008000"/>
    </source>
</evidence>
<dbReference type="EMBL" id="JACJVJ010000002">
    <property type="protein sequence ID" value="MBC2778261.1"/>
    <property type="molecule type" value="Genomic_DNA"/>
</dbReference>
<evidence type="ECO:0000256" key="1">
    <source>
        <dbReference type="ARBA" id="ARBA00001974"/>
    </source>
</evidence>
<evidence type="ECO:0000313" key="6">
    <source>
        <dbReference type="EMBL" id="MBC2778261.1"/>
    </source>
</evidence>
<dbReference type="GO" id="GO:0071949">
    <property type="term" value="F:FAD binding"/>
    <property type="evidence" value="ECO:0007669"/>
    <property type="project" value="InterPro"/>
</dbReference>
<evidence type="ECO:0000313" key="7">
    <source>
        <dbReference type="Proteomes" id="UP000564378"/>
    </source>
</evidence>
<keyword evidence="4" id="KW-0274">FAD</keyword>
<evidence type="ECO:0000256" key="3">
    <source>
        <dbReference type="ARBA" id="ARBA00022630"/>
    </source>
</evidence>
<keyword evidence="3" id="KW-0285">Flavoprotein</keyword>
<dbReference type="PROSITE" id="PS51387">
    <property type="entry name" value="FAD_PCMH"/>
    <property type="match status" value="1"/>
</dbReference>
<dbReference type="InterPro" id="IPR016166">
    <property type="entry name" value="FAD-bd_PCMH"/>
</dbReference>
<reference evidence="6 7" key="1">
    <citation type="submission" date="2020-08" db="EMBL/GenBank/DDBJ databases">
        <title>Draft genome sequence of Parasphingopyxis sp. GrpM-11.</title>
        <authorList>
            <person name="Oh J."/>
            <person name="Roh D.-H."/>
        </authorList>
    </citation>
    <scope>NUCLEOTIDE SEQUENCE [LARGE SCALE GENOMIC DNA]</scope>
    <source>
        <strain evidence="6 7">GrpM-11</strain>
    </source>
</reference>
<dbReference type="SUPFAM" id="SSF55103">
    <property type="entry name" value="FAD-linked oxidases, C-terminal domain"/>
    <property type="match status" value="1"/>
</dbReference>
<dbReference type="InterPro" id="IPR036318">
    <property type="entry name" value="FAD-bd_PCMH-like_sf"/>
</dbReference>
<sequence>MDDGEFLDKLRAALGEGGVTADPADLEPWLTDWRGRVTGNALALVSPRNAGEVQAVVRLAAAAGIPIVPQGGNTGMVAGGVPRPGDRAIVLSLRKMNAIRGIDAGDNSLVAEAGVILSEVHRAAEEVGRRFPLSLAAKGSATIGGLVSTNAGGTQVLRFGPMRSLILGIEAVLPDGSLFEGLSSLRKDNRGYDLRQLLAGAEGTLGIVTAASLKLVPAAPHRIVAWLGLGSAYDALSGLRALEGAVGDAVESFELVPANALALVLKHIPDTRAPLRSDHDWHVLVEMRTSGDVAMLRTIAETALATLLEDGLIADAAIAESEAQAEAFWKLRETISEAERIDGTGAKHDVSVPVSAMPGFIESTAPQVEAEFPGCRVIAFGHLGDGNVHFNVQPPKDAAPGWVAETGVLVSRFVHDRVREVGGSLSAEHGIGQLKLEEFARLAEPARLAAMRSIKHALDPKGIMNPGKLVPLANPGENS</sequence>
<dbReference type="Pfam" id="PF01565">
    <property type="entry name" value="FAD_binding_4"/>
    <property type="match status" value="1"/>
</dbReference>
<dbReference type="InterPro" id="IPR004113">
    <property type="entry name" value="FAD-bd_oxidored_4_C"/>
</dbReference>
<dbReference type="PANTHER" id="PTHR43716">
    <property type="entry name" value="D-2-HYDROXYGLUTARATE DEHYDROGENASE, MITOCHONDRIAL"/>
    <property type="match status" value="1"/>
</dbReference>
<accession>A0A842I0N8</accession>
<dbReference type="FunFam" id="1.10.45.10:FF:000001">
    <property type="entry name" value="D-lactate dehydrogenase mitochondrial"/>
    <property type="match status" value="1"/>
</dbReference>
<dbReference type="Proteomes" id="UP000564378">
    <property type="component" value="Unassembled WGS sequence"/>
</dbReference>
<evidence type="ECO:0000256" key="4">
    <source>
        <dbReference type="ARBA" id="ARBA00022827"/>
    </source>
</evidence>
<keyword evidence="7" id="KW-1185">Reference proteome</keyword>
<organism evidence="6 7">
    <name type="scientific">Parasphingopyxis marina</name>
    <dbReference type="NCBI Taxonomy" id="2761622"/>
    <lineage>
        <taxon>Bacteria</taxon>
        <taxon>Pseudomonadati</taxon>
        <taxon>Pseudomonadota</taxon>
        <taxon>Alphaproteobacteria</taxon>
        <taxon>Sphingomonadales</taxon>
        <taxon>Sphingomonadaceae</taxon>
        <taxon>Parasphingopyxis</taxon>
    </lineage>
</organism>
<dbReference type="SUPFAM" id="SSF56176">
    <property type="entry name" value="FAD-binding/transporter-associated domain-like"/>
    <property type="match status" value="1"/>
</dbReference>
<comment type="similarity">
    <text evidence="2">Belongs to the FAD-binding oxidoreductase/transferase type 4 family.</text>
</comment>
<protein>
    <submittedName>
        <fullName evidence="6">FAD-binding oxidoreductase</fullName>
    </submittedName>
</protein>
<dbReference type="InterPro" id="IPR016171">
    <property type="entry name" value="Vanillyl_alc_oxidase_C-sub2"/>
</dbReference>
<dbReference type="InterPro" id="IPR016169">
    <property type="entry name" value="FAD-bd_PCMH_sub2"/>
</dbReference>
<dbReference type="Pfam" id="PF02913">
    <property type="entry name" value="FAD-oxidase_C"/>
    <property type="match status" value="1"/>
</dbReference>
<dbReference type="Gene3D" id="3.30.70.2740">
    <property type="match status" value="1"/>
</dbReference>
<evidence type="ECO:0000259" key="5">
    <source>
        <dbReference type="PROSITE" id="PS51387"/>
    </source>
</evidence>
<dbReference type="Gene3D" id="3.30.43.10">
    <property type="entry name" value="Uridine Diphospho-n-acetylenolpyruvylglucosamine Reductase, domain 2"/>
    <property type="match status" value="1"/>
</dbReference>
<dbReference type="InterPro" id="IPR016164">
    <property type="entry name" value="FAD-linked_Oxase-like_C"/>
</dbReference>
<feature type="domain" description="FAD-binding PCMH-type" evidence="5">
    <location>
        <begin position="37"/>
        <end position="218"/>
    </location>
</feature>
<dbReference type="Gene3D" id="3.30.70.2190">
    <property type="match status" value="1"/>
</dbReference>
<dbReference type="AlphaFoldDB" id="A0A842I0N8"/>
<name>A0A842I0N8_9SPHN</name>
<proteinExistence type="inferred from homology"/>
<dbReference type="GO" id="GO:0022904">
    <property type="term" value="P:respiratory electron transport chain"/>
    <property type="evidence" value="ECO:0007669"/>
    <property type="project" value="TreeGrafter"/>
</dbReference>
<dbReference type="PANTHER" id="PTHR43716:SF2">
    <property type="entry name" value="BLL6224 PROTEIN"/>
    <property type="match status" value="1"/>
</dbReference>
<dbReference type="RefSeq" id="WP_185801530.1">
    <property type="nucleotide sequence ID" value="NZ_JACJVJ010000002.1"/>
</dbReference>
<dbReference type="InterPro" id="IPR051264">
    <property type="entry name" value="FAD-oxidored/transferase_4"/>
</dbReference>
<dbReference type="Gene3D" id="1.10.45.10">
    <property type="entry name" value="Vanillyl-alcohol Oxidase, Chain A, domain 4"/>
    <property type="match status" value="1"/>
</dbReference>
<dbReference type="InterPro" id="IPR016167">
    <property type="entry name" value="FAD-bd_PCMH_sub1"/>
</dbReference>
<comment type="cofactor">
    <cofactor evidence="1">
        <name>FAD</name>
        <dbReference type="ChEBI" id="CHEBI:57692"/>
    </cofactor>
</comment>
<gene>
    <name evidence="6" type="ORF">H6P80_11600</name>
</gene>
<dbReference type="Gene3D" id="3.30.465.10">
    <property type="match status" value="1"/>
</dbReference>
<dbReference type="GO" id="GO:0003824">
    <property type="term" value="F:catalytic activity"/>
    <property type="evidence" value="ECO:0007669"/>
    <property type="project" value="InterPro"/>
</dbReference>
<comment type="caution">
    <text evidence="6">The sequence shown here is derived from an EMBL/GenBank/DDBJ whole genome shotgun (WGS) entry which is preliminary data.</text>
</comment>
<dbReference type="InterPro" id="IPR006094">
    <property type="entry name" value="Oxid_FAD_bind_N"/>
</dbReference>